<evidence type="ECO:0000259" key="1">
    <source>
        <dbReference type="Pfam" id="PF20247"/>
    </source>
</evidence>
<dbReference type="Pfam" id="PF20247">
    <property type="entry name" value="DUF6602"/>
    <property type="match status" value="1"/>
</dbReference>
<organism evidence="2 3">
    <name type="scientific">Dysgonomonas gadei ATCC BAA-286</name>
    <dbReference type="NCBI Taxonomy" id="742766"/>
    <lineage>
        <taxon>Bacteria</taxon>
        <taxon>Pseudomonadati</taxon>
        <taxon>Bacteroidota</taxon>
        <taxon>Bacteroidia</taxon>
        <taxon>Bacteroidales</taxon>
        <taxon>Dysgonomonadaceae</taxon>
        <taxon>Dysgonomonas</taxon>
    </lineage>
</organism>
<dbReference type="AlphaFoldDB" id="F5IX94"/>
<dbReference type="Proteomes" id="UP000004913">
    <property type="component" value="Unassembled WGS sequence"/>
</dbReference>
<gene>
    <name evidence="2" type="ORF">HMPREF9455_01711</name>
</gene>
<proteinExistence type="predicted"/>
<protein>
    <recommendedName>
        <fullName evidence="1">DUF6602 domain-containing protein</fullName>
    </recommendedName>
</protein>
<name>F5IX94_9BACT</name>
<evidence type="ECO:0000313" key="2">
    <source>
        <dbReference type="EMBL" id="EGK02077.1"/>
    </source>
</evidence>
<reference evidence="2 3" key="1">
    <citation type="submission" date="2011-04" db="EMBL/GenBank/DDBJ databases">
        <title>The Genome Sequence of Dysgonomonas gadei ATCC BAA-286.</title>
        <authorList>
            <consortium name="The Broad Institute Genome Sequencing Platform"/>
            <person name="Earl A."/>
            <person name="Ward D."/>
            <person name="Feldgarden M."/>
            <person name="Gevers D."/>
            <person name="Pudlo N."/>
            <person name="Martens E."/>
            <person name="Allen-Vercoe E."/>
            <person name="Young S.K."/>
            <person name="Zeng Q."/>
            <person name="Gargeya S."/>
            <person name="Fitzgerald M."/>
            <person name="Haas B."/>
            <person name="Abouelleil A."/>
            <person name="Alvarado L."/>
            <person name="Arachchi H.M."/>
            <person name="Berlin A."/>
            <person name="Brown A."/>
            <person name="Chapman S.B."/>
            <person name="Chen Z."/>
            <person name="Dunbar C."/>
            <person name="Freedman E."/>
            <person name="Gearin G."/>
            <person name="Gellesch M."/>
            <person name="Goldberg J."/>
            <person name="Griggs A."/>
            <person name="Gujja S."/>
            <person name="Heiman D."/>
            <person name="Howarth C."/>
            <person name="Larson L."/>
            <person name="Lui A."/>
            <person name="MacDonald P.J.P."/>
            <person name="Mehta T."/>
            <person name="Montmayeur A."/>
            <person name="Murphy C."/>
            <person name="Neiman D."/>
            <person name="Pearson M."/>
            <person name="Priest M."/>
            <person name="Roberts A."/>
            <person name="Saif S."/>
            <person name="Shea T."/>
            <person name="Shenoy N."/>
            <person name="Sisk P."/>
            <person name="Stolte C."/>
            <person name="Sykes S."/>
            <person name="Yandava C."/>
            <person name="Wortman J."/>
            <person name="Nusbaum C."/>
            <person name="Birren B."/>
        </authorList>
    </citation>
    <scope>NUCLEOTIDE SEQUENCE [LARGE SCALE GENOMIC DNA]</scope>
    <source>
        <strain evidence="2 3">ATCC BAA-286</strain>
    </source>
</reference>
<feature type="domain" description="DUF6602" evidence="1">
    <location>
        <begin position="30"/>
        <end position="133"/>
    </location>
</feature>
<dbReference type="EMBL" id="ADLV01000019">
    <property type="protein sequence ID" value="EGK02077.1"/>
    <property type="molecule type" value="Genomic_DNA"/>
</dbReference>
<dbReference type="STRING" id="742766.HMPREF9455_01711"/>
<evidence type="ECO:0000313" key="3">
    <source>
        <dbReference type="Proteomes" id="UP000004913"/>
    </source>
</evidence>
<sequence>MNETPTENKERLMLLFESLQKQMLAELSTNRLFIDHPGTKGDSIENVWIEWLRKYLPNKYSVDKAIVIDSLGNISHQMDLVIYDEQFTPFVFNQNGIKYVPAEGIYAVFEVKPEINKGYIEYAGEKIASVRALHRTATTFINGGRKCSPRGFIKILGGILTISNSFTTENNETLEKHLKNLKALESMEMGCIVDYGCFIIDYLNPKAVGDENDFGQMDEFRRYYSERKVQKIIFSSSQYALVSFFLQLTRYLQQAIGTIPAIDLNAYAHSIDFKLDEYI</sequence>
<keyword evidence="3" id="KW-1185">Reference proteome</keyword>
<accession>F5IX94</accession>
<dbReference type="CDD" id="cd21411">
    <property type="entry name" value="NucC"/>
    <property type="match status" value="1"/>
</dbReference>
<dbReference type="HOGENOM" id="CLU_078737_0_0_10"/>
<dbReference type="InterPro" id="IPR046537">
    <property type="entry name" value="DUF6602"/>
</dbReference>
<dbReference type="eggNOG" id="ENOG502Z7SP">
    <property type="taxonomic scope" value="Bacteria"/>
</dbReference>
<comment type="caution">
    <text evidence="2">The sequence shown here is derived from an EMBL/GenBank/DDBJ whole genome shotgun (WGS) entry which is preliminary data.</text>
</comment>
<dbReference type="RefSeq" id="WP_006799226.1">
    <property type="nucleotide sequence ID" value="NZ_GL891982.1"/>
</dbReference>